<dbReference type="Gene3D" id="1.10.8.1060">
    <property type="entry name" value="Corynebacterium glutamicum thioredoxin-dependent arsenate reductase, N-terminal domain"/>
    <property type="match status" value="1"/>
</dbReference>
<dbReference type="Proteomes" id="UP000198327">
    <property type="component" value="Unassembled WGS sequence"/>
</dbReference>
<keyword evidence="2" id="KW-1185">Reference proteome</keyword>
<gene>
    <name evidence="1" type="ORF">SAMN05421642_107244</name>
</gene>
<accession>A0A239IV34</accession>
<name>A0A239IV34_9NOCA</name>
<sequence>MCWQTIIAVAGDDESLQIEQIIERLTARYPLASVGAVEHTVRLVYKRFDDCRIRDFVPLLVEKASRLDLEKSASPTG</sequence>
<proteinExistence type="predicted"/>
<dbReference type="NCBIfam" id="NF046112">
    <property type="entry name" value="MSMEG_6209_Nter"/>
    <property type="match status" value="1"/>
</dbReference>
<evidence type="ECO:0000313" key="1">
    <source>
        <dbReference type="EMBL" id="SNS97510.1"/>
    </source>
</evidence>
<protein>
    <submittedName>
        <fullName evidence="1">Uncharacterized protein</fullName>
    </submittedName>
</protein>
<reference evidence="2" key="1">
    <citation type="submission" date="2017-06" db="EMBL/GenBank/DDBJ databases">
        <authorList>
            <person name="Varghese N."/>
            <person name="Submissions S."/>
        </authorList>
    </citation>
    <scope>NUCLEOTIDE SEQUENCE [LARGE SCALE GENOMIC DNA]</scope>
    <source>
        <strain evidence="2">JCM 23211</strain>
    </source>
</reference>
<dbReference type="AlphaFoldDB" id="A0A239IV34"/>
<organism evidence="1 2">
    <name type="scientific">Rhodococcoides kyotonense</name>
    <dbReference type="NCBI Taxonomy" id="398843"/>
    <lineage>
        <taxon>Bacteria</taxon>
        <taxon>Bacillati</taxon>
        <taxon>Actinomycetota</taxon>
        <taxon>Actinomycetes</taxon>
        <taxon>Mycobacteriales</taxon>
        <taxon>Nocardiaceae</taxon>
        <taxon>Rhodococcoides</taxon>
    </lineage>
</organism>
<evidence type="ECO:0000313" key="2">
    <source>
        <dbReference type="Proteomes" id="UP000198327"/>
    </source>
</evidence>
<dbReference type="EMBL" id="FZOW01000007">
    <property type="protein sequence ID" value="SNS97510.1"/>
    <property type="molecule type" value="Genomic_DNA"/>
</dbReference>